<sequence>MNYVSLLYELNKLSKVKYFNLSVKLGINFLGDCYFLHFNRLFLMLFKQYQTYNLSSNLAIGFHRHILLVPLVDEFYHSTSCYSVLCLLSITITCIHHLIILNIIESILN</sequence>
<proteinExistence type="evidence at transcript level"/>
<dbReference type="AlphaFoldDB" id="Q5DHG2"/>
<keyword evidence="1" id="KW-1133">Transmembrane helix</keyword>
<organism evidence="2">
    <name type="scientific">Schistosoma japonicum</name>
    <name type="common">Blood fluke</name>
    <dbReference type="NCBI Taxonomy" id="6182"/>
    <lineage>
        <taxon>Eukaryota</taxon>
        <taxon>Metazoa</taxon>
        <taxon>Spiralia</taxon>
        <taxon>Lophotrochozoa</taxon>
        <taxon>Platyhelminthes</taxon>
        <taxon>Trematoda</taxon>
        <taxon>Digenea</taxon>
        <taxon>Strigeidida</taxon>
        <taxon>Schistosomatoidea</taxon>
        <taxon>Schistosomatidae</taxon>
        <taxon>Schistosoma</taxon>
    </lineage>
</organism>
<protein>
    <submittedName>
        <fullName evidence="2">SJCHGC08801 protein</fullName>
    </submittedName>
</protein>
<keyword evidence="1" id="KW-0472">Membrane</keyword>
<evidence type="ECO:0000313" key="2">
    <source>
        <dbReference type="EMBL" id="AAW24744.1"/>
    </source>
</evidence>
<name>Q5DHG2_SCHJA</name>
<evidence type="ECO:0000256" key="1">
    <source>
        <dbReference type="SAM" id="Phobius"/>
    </source>
</evidence>
<keyword evidence="1" id="KW-0812">Transmembrane</keyword>
<dbReference type="EMBL" id="AY813012">
    <property type="protein sequence ID" value="AAW24744.1"/>
    <property type="molecule type" value="mRNA"/>
</dbReference>
<reference evidence="2" key="1">
    <citation type="submission" date="2004-11" db="EMBL/GenBank/DDBJ databases">
        <title>The full-length cDNA sequences of Schistosoma japonicum genes.</title>
        <authorList>
            <person name="Han Z."/>
        </authorList>
    </citation>
    <scope>NUCLEOTIDE SEQUENCE</scope>
</reference>
<accession>Q5DHG2</accession>
<reference evidence="2" key="2">
    <citation type="journal article" date="2006" name="PLoS Pathog.">
        <title>New perspectives on host-parasite interplay by comparative transcriptomic and proteomic analyses of Schistosoma japonicum.</title>
        <authorList>
            <person name="Liu F."/>
            <person name="Lu J."/>
            <person name="Hu W."/>
            <person name="Wang S.Y."/>
            <person name="Cui S.J."/>
            <person name="Chi M."/>
            <person name="Yan Q."/>
            <person name="Wang X.R."/>
            <person name="Song H.D."/>
            <person name="Xu X.N."/>
            <person name="Wang J.J."/>
            <person name="Zhang X.L."/>
            <person name="Zhang X."/>
            <person name="Wang Z.Q."/>
            <person name="Xue C.L."/>
            <person name="Brindley P.J."/>
            <person name="McManus D.P."/>
            <person name="Yang P.Y."/>
            <person name="Feng Z."/>
            <person name="Chen Z."/>
            <person name="Han Z.G."/>
        </authorList>
    </citation>
    <scope>NUCLEOTIDE SEQUENCE</scope>
</reference>
<feature type="transmembrane region" description="Helical" evidence="1">
    <location>
        <begin position="82"/>
        <end position="104"/>
    </location>
</feature>